<feature type="region of interest" description="Disordered" evidence="1">
    <location>
        <begin position="182"/>
        <end position="208"/>
    </location>
</feature>
<dbReference type="EMBL" id="AUZX01009579">
    <property type="protein sequence ID" value="EQD51270.1"/>
    <property type="molecule type" value="Genomic_DNA"/>
</dbReference>
<organism evidence="2">
    <name type="scientific">mine drainage metagenome</name>
    <dbReference type="NCBI Taxonomy" id="410659"/>
    <lineage>
        <taxon>unclassified sequences</taxon>
        <taxon>metagenomes</taxon>
        <taxon>ecological metagenomes</taxon>
    </lineage>
</organism>
<reference evidence="2" key="1">
    <citation type="submission" date="2013-08" db="EMBL/GenBank/DDBJ databases">
        <authorList>
            <person name="Mendez C."/>
            <person name="Richter M."/>
            <person name="Ferrer M."/>
            <person name="Sanchez J."/>
        </authorList>
    </citation>
    <scope>NUCLEOTIDE SEQUENCE</scope>
</reference>
<protein>
    <submittedName>
        <fullName evidence="2">Integrase, catalytic region</fullName>
    </submittedName>
</protein>
<dbReference type="AlphaFoldDB" id="T1BAJ8"/>
<feature type="non-terminal residue" evidence="2">
    <location>
        <position position="208"/>
    </location>
</feature>
<accession>T1BAJ8</accession>
<gene>
    <name evidence="2" type="ORF">B1A_13119</name>
</gene>
<comment type="caution">
    <text evidence="2">The sequence shown here is derived from an EMBL/GenBank/DDBJ whole genome shotgun (WGS) entry which is preliminary data.</text>
</comment>
<reference evidence="2" key="2">
    <citation type="journal article" date="2014" name="ISME J.">
        <title>Microbial stratification in low pH oxic and suboxic macroscopic growths along an acid mine drainage.</title>
        <authorList>
            <person name="Mendez-Garcia C."/>
            <person name="Mesa V."/>
            <person name="Sprenger R.R."/>
            <person name="Richter M."/>
            <person name="Diez M.S."/>
            <person name="Solano J."/>
            <person name="Bargiela R."/>
            <person name="Golyshina O.V."/>
            <person name="Manteca A."/>
            <person name="Ramos J.L."/>
            <person name="Gallego J.R."/>
            <person name="Llorente I."/>
            <person name="Martins Dos Santos V.A."/>
            <person name="Jensen O.N."/>
            <person name="Pelaez A.I."/>
            <person name="Sanchez J."/>
            <person name="Ferrer M."/>
        </authorList>
    </citation>
    <scope>NUCLEOTIDE SEQUENCE</scope>
</reference>
<proteinExistence type="predicted"/>
<sequence>MSLNGSKSFIMNGMVINMDDARLKTLTQIEEFLKGTDELFRVSREERYPLVQRTLTRFGYDKLARKEKGVILRYLEAMTGLSRQQMTRLVQQFQKTGEVRLGYQTPRRGFQRVFGPSDVALLAEMDERHGTLSGPATKKLMERAFTIYGEERYGNLSRISVSHLYNLRGSKEYVAKRRHWTKTRSTKAPIGERRAPRPEGSPGYLRID</sequence>
<evidence type="ECO:0000256" key="1">
    <source>
        <dbReference type="SAM" id="MobiDB-lite"/>
    </source>
</evidence>
<evidence type="ECO:0000313" key="2">
    <source>
        <dbReference type="EMBL" id="EQD51270.1"/>
    </source>
</evidence>
<name>T1BAJ8_9ZZZZ</name>